<dbReference type="SUPFAM" id="SSF51735">
    <property type="entry name" value="NAD(P)-binding Rossmann-fold domains"/>
    <property type="match status" value="1"/>
</dbReference>
<dbReference type="Proteomes" id="UP001209317">
    <property type="component" value="Unassembled WGS sequence"/>
</dbReference>
<evidence type="ECO:0000256" key="3">
    <source>
        <dbReference type="RuleBase" id="RU000363"/>
    </source>
</evidence>
<comment type="similarity">
    <text evidence="1 3">Belongs to the short-chain dehydrogenases/reductases (SDR) family.</text>
</comment>
<dbReference type="InterPro" id="IPR002347">
    <property type="entry name" value="SDR_fam"/>
</dbReference>
<dbReference type="InterPro" id="IPR020904">
    <property type="entry name" value="Sc_DH/Rdtase_CS"/>
</dbReference>
<sequence>MQEISGKTIWITGASSGIGEATAYQMAEEGVKLILTATNTQKLLAVQHRCTKLGADCAILPHDLSNTDNIHMLATQAMALFGSIDILFLNAGISQRAKALDTDDVVDQKIMQVNYFAPVKIAKTILPAMIAHGGGTIAVTTSISGKFGFPLRSSYAASKFALYGFFETVQAEYYDNNIRVVFICPGRVRTNISYNALEANGTKHAQLDEGQASGITAEKAARQIVSAIRHQKREVLIGGKELLMVYIKRFFPAWASRLVRKIRAT</sequence>
<dbReference type="EMBL" id="JAOTPL010000020">
    <property type="protein sequence ID" value="MCU7695205.1"/>
    <property type="molecule type" value="Genomic_DNA"/>
</dbReference>
<reference evidence="4" key="1">
    <citation type="submission" date="2022-10" db="EMBL/GenBank/DDBJ databases">
        <authorList>
            <person name="Kim H.S."/>
            <person name="Kim J.-S."/>
            <person name="Suh M.K."/>
            <person name="Eom M.K."/>
            <person name="Lee J.-S."/>
        </authorList>
    </citation>
    <scope>NUCLEOTIDE SEQUENCE</scope>
    <source>
        <strain evidence="4">LIP-5</strain>
    </source>
</reference>
<evidence type="ECO:0000313" key="5">
    <source>
        <dbReference type="Proteomes" id="UP001209317"/>
    </source>
</evidence>
<keyword evidence="2" id="KW-0560">Oxidoreductase</keyword>
<organism evidence="4 5">
    <name type="scientific">Haoranjiania flava</name>
    <dbReference type="NCBI Taxonomy" id="1856322"/>
    <lineage>
        <taxon>Bacteria</taxon>
        <taxon>Pseudomonadati</taxon>
        <taxon>Bacteroidota</taxon>
        <taxon>Chitinophagia</taxon>
        <taxon>Chitinophagales</taxon>
        <taxon>Chitinophagaceae</taxon>
        <taxon>Haoranjiania</taxon>
    </lineage>
</organism>
<dbReference type="PRINTS" id="PR00080">
    <property type="entry name" value="SDRFAMILY"/>
</dbReference>
<gene>
    <name evidence="4" type="ORF">OD355_11810</name>
</gene>
<dbReference type="InterPro" id="IPR036291">
    <property type="entry name" value="NAD(P)-bd_dom_sf"/>
</dbReference>
<dbReference type="RefSeq" id="WP_263038692.1">
    <property type="nucleotide sequence ID" value="NZ_JAOTPL010000020.1"/>
</dbReference>
<keyword evidence="5" id="KW-1185">Reference proteome</keyword>
<dbReference type="PRINTS" id="PR00081">
    <property type="entry name" value="GDHRDH"/>
</dbReference>
<comment type="caution">
    <text evidence="4">The sequence shown here is derived from an EMBL/GenBank/DDBJ whole genome shotgun (WGS) entry which is preliminary data.</text>
</comment>
<dbReference type="Pfam" id="PF00106">
    <property type="entry name" value="adh_short"/>
    <property type="match status" value="1"/>
</dbReference>
<proteinExistence type="inferred from homology"/>
<dbReference type="Gene3D" id="3.40.50.720">
    <property type="entry name" value="NAD(P)-binding Rossmann-like Domain"/>
    <property type="match status" value="1"/>
</dbReference>
<accession>A0AAE3LR86</accession>
<dbReference type="PROSITE" id="PS00061">
    <property type="entry name" value="ADH_SHORT"/>
    <property type="match status" value="1"/>
</dbReference>
<evidence type="ECO:0000256" key="2">
    <source>
        <dbReference type="ARBA" id="ARBA00023002"/>
    </source>
</evidence>
<dbReference type="GO" id="GO:0016491">
    <property type="term" value="F:oxidoreductase activity"/>
    <property type="evidence" value="ECO:0007669"/>
    <property type="project" value="UniProtKB-KW"/>
</dbReference>
<name>A0AAE3LR86_9BACT</name>
<evidence type="ECO:0000256" key="1">
    <source>
        <dbReference type="ARBA" id="ARBA00006484"/>
    </source>
</evidence>
<dbReference type="GO" id="GO:0016020">
    <property type="term" value="C:membrane"/>
    <property type="evidence" value="ECO:0007669"/>
    <property type="project" value="TreeGrafter"/>
</dbReference>
<dbReference type="PANTHER" id="PTHR44196">
    <property type="entry name" value="DEHYDROGENASE/REDUCTASE SDR FAMILY MEMBER 7B"/>
    <property type="match status" value="1"/>
</dbReference>
<protein>
    <submittedName>
        <fullName evidence="4">SDR family oxidoreductase</fullName>
    </submittedName>
</protein>
<dbReference type="NCBIfam" id="NF004825">
    <property type="entry name" value="PRK06181.1"/>
    <property type="match status" value="1"/>
</dbReference>
<evidence type="ECO:0000313" key="4">
    <source>
        <dbReference type="EMBL" id="MCU7695205.1"/>
    </source>
</evidence>
<dbReference type="PANTHER" id="PTHR44196:SF1">
    <property type="entry name" value="DEHYDROGENASE_REDUCTASE SDR FAMILY MEMBER 7B"/>
    <property type="match status" value="1"/>
</dbReference>
<dbReference type="AlphaFoldDB" id="A0AAE3LR86"/>